<dbReference type="EMBL" id="ACBX02000004">
    <property type="protein sequence ID" value="EFB36754.1"/>
    <property type="molecule type" value="Genomic_DNA"/>
</dbReference>
<keyword evidence="1" id="KW-1133">Transmembrane helix</keyword>
<evidence type="ECO:0000313" key="3">
    <source>
        <dbReference type="Proteomes" id="UP000004477"/>
    </source>
</evidence>
<dbReference type="HOGENOM" id="CLU_2635090_0_0_10"/>
<organism evidence="2 3">
    <name type="scientific">Segatella copri DSM 18205</name>
    <dbReference type="NCBI Taxonomy" id="537011"/>
    <lineage>
        <taxon>Bacteria</taxon>
        <taxon>Pseudomonadati</taxon>
        <taxon>Bacteroidota</taxon>
        <taxon>Bacteroidia</taxon>
        <taxon>Bacteroidales</taxon>
        <taxon>Prevotellaceae</taxon>
        <taxon>Segatella</taxon>
    </lineage>
</organism>
<sequence length="77" mass="8960">MNNIEEDAAFLYPTNCRYFLLILFIHIFGRSIHTYFFRCKVSASHISASTRCLILRIFSKTFPSAAHPKNFSCPRVK</sequence>
<keyword evidence="1" id="KW-0472">Membrane</keyword>
<feature type="transmembrane region" description="Helical" evidence="1">
    <location>
        <begin position="18"/>
        <end position="37"/>
    </location>
</feature>
<keyword evidence="3" id="KW-1185">Reference proteome</keyword>
<keyword evidence="1" id="KW-0812">Transmembrane</keyword>
<dbReference type="PaxDb" id="537011-PREVCOP_03801"/>
<accession>D1P9B3</accession>
<evidence type="ECO:0000256" key="1">
    <source>
        <dbReference type="SAM" id="Phobius"/>
    </source>
</evidence>
<gene>
    <name evidence="2" type="ORF">PREVCOP_03801</name>
</gene>
<name>D1P9B3_9BACT</name>
<protein>
    <submittedName>
        <fullName evidence="2">Uncharacterized protein</fullName>
    </submittedName>
</protein>
<comment type="caution">
    <text evidence="2">The sequence shown here is derived from an EMBL/GenBank/DDBJ whole genome shotgun (WGS) entry which is preliminary data.</text>
</comment>
<proteinExistence type="predicted"/>
<evidence type="ECO:0000313" key="2">
    <source>
        <dbReference type="EMBL" id="EFB36754.1"/>
    </source>
</evidence>
<dbReference type="AlphaFoldDB" id="D1P9B3"/>
<reference evidence="2" key="1">
    <citation type="submission" date="2009-11" db="EMBL/GenBank/DDBJ databases">
        <authorList>
            <person name="Weinstock G."/>
            <person name="Sodergren E."/>
            <person name="Clifton S."/>
            <person name="Fulton L."/>
            <person name="Fulton B."/>
            <person name="Courtney L."/>
            <person name="Fronick C."/>
            <person name="Harrison M."/>
            <person name="Strong C."/>
            <person name="Farmer C."/>
            <person name="Delahaunty K."/>
            <person name="Markovic C."/>
            <person name="Hall O."/>
            <person name="Minx P."/>
            <person name="Tomlinson C."/>
            <person name="Mitreva M."/>
            <person name="Nelson J."/>
            <person name="Hou S."/>
            <person name="Wollam A."/>
            <person name="Pepin K.H."/>
            <person name="Johnson M."/>
            <person name="Bhonagiri V."/>
            <person name="Nash W.E."/>
            <person name="Warren W."/>
            <person name="Chinwalla A."/>
            <person name="Mardis E.R."/>
            <person name="Wilson R.K."/>
        </authorList>
    </citation>
    <scope>NUCLEOTIDE SEQUENCE [LARGE SCALE GENOMIC DNA]</scope>
    <source>
        <strain evidence="2">DSM 18205</strain>
    </source>
</reference>
<dbReference type="STRING" id="537011.PREVCOP_03801"/>
<dbReference type="Proteomes" id="UP000004477">
    <property type="component" value="Unassembled WGS sequence"/>
</dbReference>